<sequence>MDNSPADITVNPSDDFVAASSIAEPESSASDGQTSSTLLSRIGTAKVYLLPDTTSHSATKRKRDSEDGTDEPMSEELSLRRNALFLNGTPISHLPTARIFAYATHFDVQPMGLEWVNDDSCILVFDSRNAAREAFRAFAKMASEDVDVEGFVNAKSIPVTLWPPEERITQSLGKGEGLKGLVRMRWAKIDDVKKKGSREDSCFYKKYGEKAGKEDGMGGARKRRRDDPAGTLQERLDLDNELDEFLAGDDLPDDVRPGANPLLSRLTEDPDSSSQHRSDHRRTRGDAQTSRRRRPPTHQDLDDELDAFLKQKD</sequence>
<evidence type="ECO:0000256" key="1">
    <source>
        <dbReference type="SAM" id="MobiDB-lite"/>
    </source>
</evidence>
<evidence type="ECO:0000313" key="2">
    <source>
        <dbReference type="EMBL" id="EIW82452.1"/>
    </source>
</evidence>
<dbReference type="Pfam" id="PF10309">
    <property type="entry name" value="NCBP3"/>
    <property type="match status" value="1"/>
</dbReference>
<keyword evidence="3" id="KW-1185">Reference proteome</keyword>
<dbReference type="GeneID" id="19198431"/>
<evidence type="ECO:0008006" key="4">
    <source>
        <dbReference type="Google" id="ProtNLM"/>
    </source>
</evidence>
<dbReference type="RefSeq" id="XP_007768108.1">
    <property type="nucleotide sequence ID" value="XM_007769918.1"/>
</dbReference>
<proteinExistence type="predicted"/>
<dbReference type="Proteomes" id="UP000053558">
    <property type="component" value="Unassembled WGS sequence"/>
</dbReference>
<dbReference type="OrthoDB" id="422106at2759"/>
<dbReference type="OMA" id="GVIRMRW"/>
<comment type="caution">
    <text evidence="2">The sequence shown here is derived from an EMBL/GenBank/DDBJ whole genome shotgun (WGS) entry which is preliminary data.</text>
</comment>
<dbReference type="InterPro" id="IPR019416">
    <property type="entry name" value="NCBP3"/>
</dbReference>
<dbReference type="GO" id="GO:0003729">
    <property type="term" value="F:mRNA binding"/>
    <property type="evidence" value="ECO:0007669"/>
    <property type="project" value="InterPro"/>
</dbReference>
<dbReference type="GO" id="GO:0000340">
    <property type="term" value="F:RNA 7-methylguanosine cap binding"/>
    <property type="evidence" value="ECO:0007669"/>
    <property type="project" value="InterPro"/>
</dbReference>
<dbReference type="AlphaFoldDB" id="A0A5M3MTG5"/>
<evidence type="ECO:0000313" key="3">
    <source>
        <dbReference type="Proteomes" id="UP000053558"/>
    </source>
</evidence>
<feature type="region of interest" description="Disordered" evidence="1">
    <location>
        <begin position="53"/>
        <end position="76"/>
    </location>
</feature>
<dbReference type="PANTHER" id="PTHR16291">
    <property type="entry name" value="NUCLEAR CAP-BINDING PROTEIN SUBUNIT 3"/>
    <property type="match status" value="1"/>
</dbReference>
<name>A0A5M3MTG5_CONPW</name>
<dbReference type="KEGG" id="cput:CONPUDRAFT_103625"/>
<reference evidence="3" key="1">
    <citation type="journal article" date="2012" name="Science">
        <title>The Paleozoic origin of enzymatic lignin decomposition reconstructed from 31 fungal genomes.</title>
        <authorList>
            <person name="Floudas D."/>
            <person name="Binder M."/>
            <person name="Riley R."/>
            <person name="Barry K."/>
            <person name="Blanchette R.A."/>
            <person name="Henrissat B."/>
            <person name="Martinez A.T."/>
            <person name="Otillar R."/>
            <person name="Spatafora J.W."/>
            <person name="Yadav J.S."/>
            <person name="Aerts A."/>
            <person name="Benoit I."/>
            <person name="Boyd A."/>
            <person name="Carlson A."/>
            <person name="Copeland A."/>
            <person name="Coutinho P.M."/>
            <person name="de Vries R.P."/>
            <person name="Ferreira P."/>
            <person name="Findley K."/>
            <person name="Foster B."/>
            <person name="Gaskell J."/>
            <person name="Glotzer D."/>
            <person name="Gorecki P."/>
            <person name="Heitman J."/>
            <person name="Hesse C."/>
            <person name="Hori C."/>
            <person name="Igarashi K."/>
            <person name="Jurgens J.A."/>
            <person name="Kallen N."/>
            <person name="Kersten P."/>
            <person name="Kohler A."/>
            <person name="Kuees U."/>
            <person name="Kumar T.K.A."/>
            <person name="Kuo A."/>
            <person name="LaButti K."/>
            <person name="Larrondo L.F."/>
            <person name="Lindquist E."/>
            <person name="Ling A."/>
            <person name="Lombard V."/>
            <person name="Lucas S."/>
            <person name="Lundell T."/>
            <person name="Martin R."/>
            <person name="McLaughlin D.J."/>
            <person name="Morgenstern I."/>
            <person name="Morin E."/>
            <person name="Murat C."/>
            <person name="Nagy L.G."/>
            <person name="Nolan M."/>
            <person name="Ohm R.A."/>
            <person name="Patyshakuliyeva A."/>
            <person name="Rokas A."/>
            <person name="Ruiz-Duenas F.J."/>
            <person name="Sabat G."/>
            <person name="Salamov A."/>
            <person name="Samejima M."/>
            <person name="Schmutz J."/>
            <person name="Slot J.C."/>
            <person name="St John F."/>
            <person name="Stenlid J."/>
            <person name="Sun H."/>
            <person name="Sun S."/>
            <person name="Syed K."/>
            <person name="Tsang A."/>
            <person name="Wiebenga A."/>
            <person name="Young D."/>
            <person name="Pisabarro A."/>
            <person name="Eastwood D.C."/>
            <person name="Martin F."/>
            <person name="Cullen D."/>
            <person name="Grigoriev I.V."/>
            <person name="Hibbett D.S."/>
        </authorList>
    </citation>
    <scope>NUCLEOTIDE SEQUENCE [LARGE SCALE GENOMIC DNA]</scope>
    <source>
        <strain evidence="3">RWD-64-598 SS2</strain>
    </source>
</reference>
<organism evidence="2 3">
    <name type="scientific">Coniophora puteana (strain RWD-64-598)</name>
    <name type="common">Brown rot fungus</name>
    <dbReference type="NCBI Taxonomy" id="741705"/>
    <lineage>
        <taxon>Eukaryota</taxon>
        <taxon>Fungi</taxon>
        <taxon>Dikarya</taxon>
        <taxon>Basidiomycota</taxon>
        <taxon>Agaricomycotina</taxon>
        <taxon>Agaricomycetes</taxon>
        <taxon>Agaricomycetidae</taxon>
        <taxon>Boletales</taxon>
        <taxon>Coniophorineae</taxon>
        <taxon>Coniophoraceae</taxon>
        <taxon>Coniophora</taxon>
    </lineage>
</organism>
<gene>
    <name evidence="2" type="ORF">CONPUDRAFT_103625</name>
</gene>
<protein>
    <recommendedName>
        <fullName evidence="4">Chromatin target of PRMT1 protein C-terminal domain-containing protein</fullName>
    </recommendedName>
</protein>
<feature type="region of interest" description="Disordered" evidence="1">
    <location>
        <begin position="247"/>
        <end position="313"/>
    </location>
</feature>
<dbReference type="GO" id="GO:0005634">
    <property type="term" value="C:nucleus"/>
    <property type="evidence" value="ECO:0007669"/>
    <property type="project" value="TreeGrafter"/>
</dbReference>
<accession>A0A5M3MTG5</accession>
<dbReference type="PANTHER" id="PTHR16291:SF0">
    <property type="entry name" value="NUCLEAR CAP-BINDING PROTEIN SUBUNIT 3"/>
    <property type="match status" value="1"/>
</dbReference>
<dbReference type="EMBL" id="JH711577">
    <property type="protein sequence ID" value="EIW82452.1"/>
    <property type="molecule type" value="Genomic_DNA"/>
</dbReference>